<feature type="region of interest" description="Disordered" evidence="1">
    <location>
        <begin position="1256"/>
        <end position="1282"/>
    </location>
</feature>
<feature type="compositionally biased region" description="Pro residues" evidence="1">
    <location>
        <begin position="1269"/>
        <end position="1282"/>
    </location>
</feature>
<organism evidence="2 3">
    <name type="scientific">Blattamonas nauphoetae</name>
    <dbReference type="NCBI Taxonomy" id="2049346"/>
    <lineage>
        <taxon>Eukaryota</taxon>
        <taxon>Metamonada</taxon>
        <taxon>Preaxostyla</taxon>
        <taxon>Oxymonadida</taxon>
        <taxon>Blattamonas</taxon>
    </lineage>
</organism>
<comment type="caution">
    <text evidence="2">The sequence shown here is derived from an EMBL/GenBank/DDBJ whole genome shotgun (WGS) entry which is preliminary data.</text>
</comment>
<sequence>MAQVNSPPQISDSDHFDRLNVTAAEINPVERFNELLASFTNPNERNHQTYQQSLISLLWRYLNHLSNDERTDLLHRFGAALSQRESQEINFKSLATVVSSVEDRTTFFHFSGLAHSVLKQIQRDPSNRRHLIQLAHLSEIYPLVSTGALSEDLSSFFRSFLCTTHRYLGNTFTNQQSSLRAFAYILSNELMASSIIGCGEAVSEIIVTWFPSFSKALSLEENSRRWADTGLRLCENIIEISQNNPDPIERIVAFIIHLSSQTIFQGNENTNNRMNLLDLCIHHTATFLNSHPDLIDSFLERITSSHSLSDTTILHDRHLNLISTLSQSSSPLFAKLSEPLLDPTFPLRNVFSPRLIAHPTSSFIHIANTNPHFFRNILEKHAGHILDMAVLAAVRSVRVVSDDPSEPRCLDFGRATQNWVVLLNTMPEVQMCSPENATDFNSIPSSLLTLLVLSAASTNDDLSTAAVSVFSNQFGLSKTQTEALLFATPTTFSLSDTFTPRRPPVLGDPDHKKGPYQSICAEAGCCVMLKSRFGISFPDDHIDFARMLAVHFAGCLVNALHSTTALPHSFPFFSPELCGLSQQPSVWNDHSLPSGLAALTTLADIVISIAYRVHTYQLTQNPTDDGRRDTIFIHLFPFLGEESQTRFLSSFNTFYRSKENAIHESLDRVVECLVEMATVKSYYTPIALLTEMKQVARFLCFINPETHSIDRSPTHTSSLEQSIVEKLKTAEGEERWHLVTQLAVVSRDDPDLVKELIKAENDAQALLILSVPSIRSTPRPRFHLDKNPAAFDRLVELAGHLDNLPLVTTALAHIADTFDELKLPPLAVRMYQIKPQPELRELVFNTLLAITPLRRDGVEEGCVVGKDETTSLIVVSCMNILLGLMSVESFDTTPLIDSLVSLTVTSDLTLLRFILLVLQEIEERTQNTTTPFSISTATAPFRSSHQSSATQQPLPTILSSILLSASLDYQQTLSQRNPSPPSSQFFEGPTNNEISNLSQQTVQVLNENLSCDIAKETAETVCFILKKRRTDFSRTRTHDFSFGRTLDKIDEQTTPQQLIFAFHLIFCQDISQFIPASMFLPLAPNYTRLLKIVVPLSTDRTEIRSEQIDLSRLLNVSVSLFQSLIHTTTPSSLPTLPLSSLLSILSIALVRLDRIPSSLRHHDRFCNLFEPSQNGCNPQMKQIVHALCEEGMEDRSDLAVDSFSFIFLNKWNGANAQRPGDRTVLNPFVRRGPPMARINGPRGAVVRPVIHPPNLPPQQLIPPRGAVGRPPPQPLNNPPAPTNPRFGATFLRCLEWDKPIVSQELVELMAFNSLRWEGCLVHDLIGMMGTSFHLDQKILHCQFSLNLITSLLQWILINRLEDHLEHLSTLTPSLFLLPRHALLPSLLTLSRLQRESSKYDDFDTALSTMSNNPKRTISTAFSILPALTALFTNSKLTDTSAGTGELKK</sequence>
<evidence type="ECO:0000256" key="1">
    <source>
        <dbReference type="SAM" id="MobiDB-lite"/>
    </source>
</evidence>
<dbReference type="Proteomes" id="UP001281761">
    <property type="component" value="Unassembled WGS sequence"/>
</dbReference>
<dbReference type="InterPro" id="IPR016024">
    <property type="entry name" value="ARM-type_fold"/>
</dbReference>
<accession>A0ABQ9YIV6</accession>
<dbReference type="SUPFAM" id="SSF48371">
    <property type="entry name" value="ARM repeat"/>
    <property type="match status" value="1"/>
</dbReference>
<keyword evidence="3" id="KW-1185">Reference proteome</keyword>
<name>A0ABQ9YIV6_9EUKA</name>
<protein>
    <submittedName>
        <fullName evidence="2">Uncharacterized protein</fullName>
    </submittedName>
</protein>
<proteinExistence type="predicted"/>
<reference evidence="2 3" key="1">
    <citation type="journal article" date="2022" name="bioRxiv">
        <title>Genomics of Preaxostyla Flagellates Illuminates Evolutionary Transitions and the Path Towards Mitochondrial Loss.</title>
        <authorList>
            <person name="Novak L.V.F."/>
            <person name="Treitli S.C."/>
            <person name="Pyrih J."/>
            <person name="Halakuc P."/>
            <person name="Pipaliya S.V."/>
            <person name="Vacek V."/>
            <person name="Brzon O."/>
            <person name="Soukal P."/>
            <person name="Eme L."/>
            <person name="Dacks J.B."/>
            <person name="Karnkowska A."/>
            <person name="Elias M."/>
            <person name="Hampl V."/>
        </authorList>
    </citation>
    <scope>NUCLEOTIDE SEQUENCE [LARGE SCALE GENOMIC DNA]</scope>
    <source>
        <strain evidence="2">NAU3</strain>
        <tissue evidence="2">Gut</tissue>
    </source>
</reference>
<evidence type="ECO:0000313" key="3">
    <source>
        <dbReference type="Proteomes" id="UP001281761"/>
    </source>
</evidence>
<gene>
    <name evidence="2" type="ORF">BLNAU_1238</name>
</gene>
<dbReference type="EMBL" id="JARBJD010000005">
    <property type="protein sequence ID" value="KAK2963673.1"/>
    <property type="molecule type" value="Genomic_DNA"/>
</dbReference>
<evidence type="ECO:0000313" key="2">
    <source>
        <dbReference type="EMBL" id="KAK2963673.1"/>
    </source>
</evidence>